<organism evidence="1 2">
    <name type="scientific">Symbiodinium microadriaticum</name>
    <name type="common">Dinoflagellate</name>
    <name type="synonym">Zooxanthella microadriatica</name>
    <dbReference type="NCBI Taxonomy" id="2951"/>
    <lineage>
        <taxon>Eukaryota</taxon>
        <taxon>Sar</taxon>
        <taxon>Alveolata</taxon>
        <taxon>Dinophyceae</taxon>
        <taxon>Suessiales</taxon>
        <taxon>Symbiodiniaceae</taxon>
        <taxon>Symbiodinium</taxon>
    </lineage>
</organism>
<comment type="caution">
    <text evidence="1">The sequence shown here is derived from an EMBL/GenBank/DDBJ whole genome shotgun (WGS) entry which is preliminary data.</text>
</comment>
<evidence type="ECO:0000313" key="2">
    <source>
        <dbReference type="Proteomes" id="UP000186817"/>
    </source>
</evidence>
<accession>A0A1Q9E9V3</accession>
<proteinExistence type="predicted"/>
<protein>
    <submittedName>
        <fullName evidence="1">Uncharacterized protein</fullName>
    </submittedName>
</protein>
<sequence>MALRVGAEPDRLQMASLCRRIVQRKRVRYIEDASLKEELAGLRDVMREHREAQVAQLAKEEELQRARVLAHNESSKHFEL</sequence>
<dbReference type="EMBL" id="LSRX01000216">
    <property type="protein sequence ID" value="OLQ04214.1"/>
    <property type="molecule type" value="Genomic_DNA"/>
</dbReference>
<gene>
    <name evidence="1" type="ORF">AK812_SmicGene12742</name>
</gene>
<evidence type="ECO:0000313" key="1">
    <source>
        <dbReference type="EMBL" id="OLQ04214.1"/>
    </source>
</evidence>
<dbReference type="Proteomes" id="UP000186817">
    <property type="component" value="Unassembled WGS sequence"/>
</dbReference>
<name>A0A1Q9E9V3_SYMMI</name>
<keyword evidence="2" id="KW-1185">Reference proteome</keyword>
<dbReference type="AlphaFoldDB" id="A0A1Q9E9V3"/>
<reference evidence="1 2" key="1">
    <citation type="submission" date="2016-02" db="EMBL/GenBank/DDBJ databases">
        <title>Genome analysis of coral dinoflagellate symbionts highlights evolutionary adaptations to a symbiotic lifestyle.</title>
        <authorList>
            <person name="Aranda M."/>
            <person name="Li Y."/>
            <person name="Liew Y.J."/>
            <person name="Baumgarten S."/>
            <person name="Simakov O."/>
            <person name="Wilson M."/>
            <person name="Piel J."/>
            <person name="Ashoor H."/>
            <person name="Bougouffa S."/>
            <person name="Bajic V.B."/>
            <person name="Ryu T."/>
            <person name="Ravasi T."/>
            <person name="Bayer T."/>
            <person name="Micklem G."/>
            <person name="Kim H."/>
            <person name="Bhak J."/>
            <person name="Lajeunesse T.C."/>
            <person name="Voolstra C.R."/>
        </authorList>
    </citation>
    <scope>NUCLEOTIDE SEQUENCE [LARGE SCALE GENOMIC DNA]</scope>
    <source>
        <strain evidence="1 2">CCMP2467</strain>
    </source>
</reference>